<reference evidence="3 4" key="1">
    <citation type="submission" date="2020-10" db="EMBL/GenBank/DDBJ databases">
        <title>Connecting structure to function with the recovery of over 1000 high-quality activated sludge metagenome-assembled genomes encoding full-length rRNA genes using long-read sequencing.</title>
        <authorList>
            <person name="Singleton C.M."/>
            <person name="Petriglieri F."/>
            <person name="Kristensen J.M."/>
            <person name="Kirkegaard R.H."/>
            <person name="Michaelsen T.Y."/>
            <person name="Andersen M.H."/>
            <person name="Karst S.M."/>
            <person name="Dueholm M.S."/>
            <person name="Nielsen P.H."/>
            <person name="Albertsen M."/>
        </authorList>
    </citation>
    <scope>NUCLEOTIDE SEQUENCE [LARGE SCALE GENOMIC DNA]</scope>
    <source>
        <strain evidence="3">Lyne_18-Q3-R50-59_MAXAC.006</strain>
    </source>
</reference>
<evidence type="ECO:0000256" key="1">
    <source>
        <dbReference type="SAM" id="MobiDB-lite"/>
    </source>
</evidence>
<organism evidence="3 4">
    <name type="scientific">Candidatus Neomicrothrix subdominans</name>
    <dbReference type="NCBI Taxonomy" id="2954438"/>
    <lineage>
        <taxon>Bacteria</taxon>
        <taxon>Bacillati</taxon>
        <taxon>Actinomycetota</taxon>
        <taxon>Acidimicrobiia</taxon>
        <taxon>Acidimicrobiales</taxon>
        <taxon>Microthrixaceae</taxon>
        <taxon>Candidatus Neomicrothrix</taxon>
    </lineage>
</organism>
<comment type="caution">
    <text evidence="3">The sequence shown here is derived from an EMBL/GenBank/DDBJ whole genome shotgun (WGS) entry which is preliminary data.</text>
</comment>
<evidence type="ECO:0000256" key="2">
    <source>
        <dbReference type="SAM" id="SignalP"/>
    </source>
</evidence>
<accession>A0A936NBC1</accession>
<evidence type="ECO:0000313" key="4">
    <source>
        <dbReference type="Proteomes" id="UP000727993"/>
    </source>
</evidence>
<name>A0A936NBC1_9ACTN</name>
<dbReference type="AlphaFoldDB" id="A0A936NBC1"/>
<feature type="signal peptide" evidence="2">
    <location>
        <begin position="1"/>
        <end position="24"/>
    </location>
</feature>
<proteinExistence type="predicted"/>
<protein>
    <submittedName>
        <fullName evidence="3">Uncharacterized protein</fullName>
    </submittedName>
</protein>
<keyword evidence="2" id="KW-0732">Signal</keyword>
<dbReference type="Proteomes" id="UP000727993">
    <property type="component" value="Unassembled WGS sequence"/>
</dbReference>
<dbReference type="EMBL" id="JADJZA010000006">
    <property type="protein sequence ID" value="MBK9297152.1"/>
    <property type="molecule type" value="Genomic_DNA"/>
</dbReference>
<gene>
    <name evidence="3" type="ORF">IPN02_10030</name>
</gene>
<feature type="region of interest" description="Disordered" evidence="1">
    <location>
        <begin position="20"/>
        <end position="75"/>
    </location>
</feature>
<sequence length="75" mass="7494">MAVRLAVTLGATTLLTIGAVGVGAATPSSDKPESTRETVGPKDPDEPSEGANDGHEGLSRRDSTALEDPASACST</sequence>
<feature type="compositionally biased region" description="Basic and acidic residues" evidence="1">
    <location>
        <begin position="30"/>
        <end position="45"/>
    </location>
</feature>
<evidence type="ECO:0000313" key="3">
    <source>
        <dbReference type="EMBL" id="MBK9297152.1"/>
    </source>
</evidence>
<feature type="chain" id="PRO_5037695423" evidence="2">
    <location>
        <begin position="25"/>
        <end position="75"/>
    </location>
</feature>
<feature type="compositionally biased region" description="Basic and acidic residues" evidence="1">
    <location>
        <begin position="52"/>
        <end position="64"/>
    </location>
</feature>